<feature type="non-terminal residue" evidence="9">
    <location>
        <position position="108"/>
    </location>
</feature>
<evidence type="ECO:0000256" key="6">
    <source>
        <dbReference type="ARBA" id="ARBA00023027"/>
    </source>
</evidence>
<evidence type="ECO:0000256" key="8">
    <source>
        <dbReference type="ARBA" id="ARBA00047698"/>
    </source>
</evidence>
<gene>
    <name evidence="9" type="ORF">A6R68_22849</name>
</gene>
<sequence length="108" mass="12144">MFVIGLNYKKYDNSLKVVSNASCTTNCSVTLTKVIHDNSVEELMMTTGYAITNALKTVDGPCEKLWQDGHRLPRTSVVHPQEQPVGYPPCKHEDPEPMLQFLIETSYV</sequence>
<protein>
    <recommendedName>
        <fullName evidence="3">glyceraldehyde-3-phosphate dehydrogenase (phosphorylating)</fullName>
        <ecNumber evidence="3">1.2.1.12</ecNumber>
    </recommendedName>
</protein>
<dbReference type="SUPFAM" id="SSF55347">
    <property type="entry name" value="Glyceraldehyde-3-phosphate dehydrogenase-like, C-terminal domain"/>
    <property type="match status" value="1"/>
</dbReference>
<evidence type="ECO:0000256" key="4">
    <source>
        <dbReference type="ARBA" id="ARBA00022490"/>
    </source>
</evidence>
<comment type="catalytic activity">
    <reaction evidence="8">
        <text>D-glyceraldehyde 3-phosphate + phosphate + NAD(+) = (2R)-3-phospho-glyceroyl phosphate + NADH + H(+)</text>
        <dbReference type="Rhea" id="RHEA:10300"/>
        <dbReference type="ChEBI" id="CHEBI:15378"/>
        <dbReference type="ChEBI" id="CHEBI:43474"/>
        <dbReference type="ChEBI" id="CHEBI:57540"/>
        <dbReference type="ChEBI" id="CHEBI:57604"/>
        <dbReference type="ChEBI" id="CHEBI:57945"/>
        <dbReference type="ChEBI" id="CHEBI:59776"/>
        <dbReference type="EC" id="1.2.1.12"/>
    </reaction>
</comment>
<reference evidence="9 10" key="1">
    <citation type="submission" date="2016-06" db="EMBL/GenBank/DDBJ databases">
        <title>The Draft Genome Sequence and Annotation of the Desert Woodrat Neotoma lepida.</title>
        <authorList>
            <person name="Campbell M."/>
            <person name="Oakeson K.F."/>
            <person name="Yandell M."/>
            <person name="Halpert J.R."/>
            <person name="Dearing D."/>
        </authorList>
    </citation>
    <scope>NUCLEOTIDE SEQUENCE [LARGE SCALE GENOMIC DNA]</scope>
    <source>
        <strain evidence="9">417</strain>
        <tissue evidence="9">Liver</tissue>
    </source>
</reference>
<keyword evidence="6" id="KW-0520">NAD</keyword>
<dbReference type="EMBL" id="LZPO01007955">
    <property type="protein sequence ID" value="OBS83167.1"/>
    <property type="molecule type" value="Genomic_DNA"/>
</dbReference>
<dbReference type="PANTHER" id="PTHR10836">
    <property type="entry name" value="GLYCERALDEHYDE 3-PHOSPHATE DEHYDROGENASE"/>
    <property type="match status" value="1"/>
</dbReference>
<dbReference type="SUPFAM" id="SSF51735">
    <property type="entry name" value="NAD(P)-binding Rossmann-fold domains"/>
    <property type="match status" value="1"/>
</dbReference>
<evidence type="ECO:0000313" key="9">
    <source>
        <dbReference type="EMBL" id="OBS83167.1"/>
    </source>
</evidence>
<dbReference type="Gene3D" id="3.30.360.10">
    <property type="entry name" value="Dihydrodipicolinate Reductase, domain 2"/>
    <property type="match status" value="1"/>
</dbReference>
<accession>A0A1A6HZK8</accession>
<evidence type="ECO:0000256" key="7">
    <source>
        <dbReference type="ARBA" id="ARBA00023152"/>
    </source>
</evidence>
<keyword evidence="10" id="KW-1185">Reference proteome</keyword>
<proteinExistence type="inferred from homology"/>
<dbReference type="AlphaFoldDB" id="A0A1A6HZK8"/>
<dbReference type="Gene3D" id="3.40.50.720">
    <property type="entry name" value="NAD(P)-binding Rossmann-like Domain"/>
    <property type="match status" value="1"/>
</dbReference>
<comment type="similarity">
    <text evidence="2">Belongs to the glyceraldehyde-3-phosphate dehydrogenase family.</text>
</comment>
<dbReference type="Proteomes" id="UP000092124">
    <property type="component" value="Unassembled WGS sequence"/>
</dbReference>
<evidence type="ECO:0000256" key="3">
    <source>
        <dbReference type="ARBA" id="ARBA00013119"/>
    </source>
</evidence>
<organism evidence="9 10">
    <name type="scientific">Neotoma lepida</name>
    <name type="common">Desert woodrat</name>
    <dbReference type="NCBI Taxonomy" id="56216"/>
    <lineage>
        <taxon>Eukaryota</taxon>
        <taxon>Metazoa</taxon>
        <taxon>Chordata</taxon>
        <taxon>Craniata</taxon>
        <taxon>Vertebrata</taxon>
        <taxon>Euteleostomi</taxon>
        <taxon>Mammalia</taxon>
        <taxon>Eutheria</taxon>
        <taxon>Euarchontoglires</taxon>
        <taxon>Glires</taxon>
        <taxon>Rodentia</taxon>
        <taxon>Myomorpha</taxon>
        <taxon>Muroidea</taxon>
        <taxon>Cricetidae</taxon>
        <taxon>Neotominae</taxon>
        <taxon>Neotoma</taxon>
    </lineage>
</organism>
<name>A0A1A6HZK8_NEOLE</name>
<evidence type="ECO:0000313" key="10">
    <source>
        <dbReference type="Proteomes" id="UP000092124"/>
    </source>
</evidence>
<dbReference type="EC" id="1.2.1.12" evidence="3"/>
<keyword evidence="5" id="KW-0560">Oxidoreductase</keyword>
<keyword evidence="7" id="KW-0324">Glycolysis</keyword>
<dbReference type="PANTHER" id="PTHR10836:SF111">
    <property type="entry name" value="GLYCERALDEHYDE-3-PHOSPHATE DEHYDROGENASE"/>
    <property type="match status" value="1"/>
</dbReference>
<dbReference type="GO" id="GO:0005829">
    <property type="term" value="C:cytosol"/>
    <property type="evidence" value="ECO:0007669"/>
    <property type="project" value="TreeGrafter"/>
</dbReference>
<comment type="pathway">
    <text evidence="1">Carbohydrate degradation; glycolysis; pyruvate from D-glyceraldehyde 3-phosphate: step 1/5.</text>
</comment>
<dbReference type="OrthoDB" id="9633017at2759"/>
<evidence type="ECO:0000256" key="5">
    <source>
        <dbReference type="ARBA" id="ARBA00023002"/>
    </source>
</evidence>
<dbReference type="STRING" id="56216.A0A1A6HZK8"/>
<comment type="caution">
    <text evidence="9">The sequence shown here is derived from an EMBL/GenBank/DDBJ whole genome shotgun (WGS) entry which is preliminary data.</text>
</comment>
<dbReference type="GO" id="GO:0006096">
    <property type="term" value="P:glycolytic process"/>
    <property type="evidence" value="ECO:0007669"/>
    <property type="project" value="UniProtKB-KW"/>
</dbReference>
<dbReference type="InterPro" id="IPR036291">
    <property type="entry name" value="NAD(P)-bd_dom_sf"/>
</dbReference>
<evidence type="ECO:0000256" key="2">
    <source>
        <dbReference type="ARBA" id="ARBA00007406"/>
    </source>
</evidence>
<dbReference type="InterPro" id="IPR020831">
    <property type="entry name" value="GlycerAld/Erythrose_P_DH"/>
</dbReference>
<keyword evidence="4" id="KW-0963">Cytoplasm</keyword>
<evidence type="ECO:0000256" key="1">
    <source>
        <dbReference type="ARBA" id="ARBA00004869"/>
    </source>
</evidence>
<dbReference type="GO" id="GO:0004365">
    <property type="term" value="F:glyceraldehyde-3-phosphate dehydrogenase (NAD+) (phosphorylating) activity"/>
    <property type="evidence" value="ECO:0007669"/>
    <property type="project" value="UniProtKB-EC"/>
</dbReference>